<sequence>MDELAITPAEWRVMRIAWSKKAVTSTQVIQILTPMMGWKDATVKTLLRRLVKKGALTATKHGRAFIYRPAVEEQATIDQAVDDLFSGICQMRAGEALIHAVQQVPLTKADIQTLQTLLAKKAKSAPDQVPCNCLPDNEGCNCD</sequence>
<keyword evidence="4" id="KW-0804">Transcription</keyword>
<gene>
    <name evidence="5" type="ORF">H5993_02955</name>
</gene>
<dbReference type="EMBL" id="JACJJQ010000009">
    <property type="protein sequence ID" value="MBM6753722.1"/>
    <property type="molecule type" value="Genomic_DNA"/>
</dbReference>
<organism evidence="5 6">
    <name type="scientific">Limosilactobacillus alvi</name>
    <dbReference type="NCBI Taxonomy" id="990412"/>
    <lineage>
        <taxon>Bacteria</taxon>
        <taxon>Bacillati</taxon>
        <taxon>Bacillota</taxon>
        <taxon>Bacilli</taxon>
        <taxon>Lactobacillales</taxon>
        <taxon>Lactobacillaceae</taxon>
        <taxon>Limosilactobacillus</taxon>
    </lineage>
</organism>
<dbReference type="InterPro" id="IPR014071">
    <property type="entry name" value="Cu_transp_CopY/TcrY"/>
</dbReference>
<keyword evidence="2" id="KW-0805">Transcription regulation</keyword>
<dbReference type="InterPro" id="IPR005650">
    <property type="entry name" value="BlaI_family"/>
</dbReference>
<comment type="caution">
    <text evidence="5">The sequence shown here is derived from an EMBL/GenBank/DDBJ whole genome shotgun (WGS) entry which is preliminary data.</text>
</comment>
<dbReference type="InterPro" id="IPR036390">
    <property type="entry name" value="WH_DNA-bd_sf"/>
</dbReference>
<comment type="similarity">
    <text evidence="1">Belongs to the BlaI transcriptional regulatory family.</text>
</comment>
<evidence type="ECO:0000256" key="1">
    <source>
        <dbReference type="ARBA" id="ARBA00011046"/>
    </source>
</evidence>
<evidence type="ECO:0000313" key="6">
    <source>
        <dbReference type="Proteomes" id="UP000776629"/>
    </source>
</evidence>
<keyword evidence="3" id="KW-0238">DNA-binding</keyword>
<dbReference type="RefSeq" id="WP_204776160.1">
    <property type="nucleotide sequence ID" value="NZ_JACJJQ010000009.1"/>
</dbReference>
<dbReference type="Proteomes" id="UP000776629">
    <property type="component" value="Unassembled WGS sequence"/>
</dbReference>
<dbReference type="Gene3D" id="1.10.10.10">
    <property type="entry name" value="Winged helix-like DNA-binding domain superfamily/Winged helix DNA-binding domain"/>
    <property type="match status" value="1"/>
</dbReference>
<dbReference type="NCBIfam" id="TIGR02698">
    <property type="entry name" value="CopY_TcrY"/>
    <property type="match status" value="1"/>
</dbReference>
<protein>
    <submittedName>
        <fullName evidence="5">CopY/TcrY family copper transport repressor</fullName>
    </submittedName>
</protein>
<evidence type="ECO:0000256" key="3">
    <source>
        <dbReference type="ARBA" id="ARBA00023125"/>
    </source>
</evidence>
<dbReference type="InterPro" id="IPR036388">
    <property type="entry name" value="WH-like_DNA-bd_sf"/>
</dbReference>
<accession>A0ABS2EMK0</accession>
<name>A0ABS2EMK0_9LACO</name>
<dbReference type="Pfam" id="PF03965">
    <property type="entry name" value="Penicillinase_R"/>
    <property type="match status" value="1"/>
</dbReference>
<evidence type="ECO:0000256" key="4">
    <source>
        <dbReference type="ARBA" id="ARBA00023163"/>
    </source>
</evidence>
<reference evidence="5 6" key="1">
    <citation type="journal article" date="2021" name="Sci. Rep.">
        <title>The distribution of antibiotic resistance genes in chicken gut microbiota commensals.</title>
        <authorList>
            <person name="Juricova H."/>
            <person name="Matiasovicova J."/>
            <person name="Kubasova T."/>
            <person name="Cejkova D."/>
            <person name="Rychlik I."/>
        </authorList>
    </citation>
    <scope>NUCLEOTIDE SEQUENCE [LARGE SCALE GENOMIC DNA]</scope>
    <source>
        <strain evidence="5 6">An810</strain>
    </source>
</reference>
<evidence type="ECO:0000313" key="5">
    <source>
        <dbReference type="EMBL" id="MBM6753722.1"/>
    </source>
</evidence>
<proteinExistence type="inferred from homology"/>
<keyword evidence="6" id="KW-1185">Reference proteome</keyword>
<dbReference type="PIRSF" id="PIRSF019455">
    <property type="entry name" value="CopR_AtkY"/>
    <property type="match status" value="1"/>
</dbReference>
<dbReference type="SUPFAM" id="SSF46785">
    <property type="entry name" value="Winged helix' DNA-binding domain"/>
    <property type="match status" value="1"/>
</dbReference>
<evidence type="ECO:0000256" key="2">
    <source>
        <dbReference type="ARBA" id="ARBA00023015"/>
    </source>
</evidence>